<feature type="compositionally biased region" description="Basic and acidic residues" evidence="1">
    <location>
        <begin position="63"/>
        <end position="103"/>
    </location>
</feature>
<proteinExistence type="predicted"/>
<dbReference type="RefSeq" id="WP_052734202.1">
    <property type="nucleotide sequence ID" value="NZ_BJCH01000007.1"/>
</dbReference>
<gene>
    <name evidence="3" type="ORF">NIES3787_09860</name>
</gene>
<dbReference type="AlphaFoldDB" id="A0A6H9FKL8"/>
<evidence type="ECO:0000256" key="1">
    <source>
        <dbReference type="SAM" id="MobiDB-lite"/>
    </source>
</evidence>
<dbReference type="EMBL" id="BJCH01000007">
    <property type="protein sequence ID" value="GCL45303.1"/>
    <property type="molecule type" value="Genomic_DNA"/>
</dbReference>
<feature type="domain" description="DUF6444" evidence="2">
    <location>
        <begin position="28"/>
        <end position="93"/>
    </location>
</feature>
<organism evidence="3 4">
    <name type="scientific">Microcystis aeruginosa NIES-3787</name>
    <dbReference type="NCBI Taxonomy" id="2517782"/>
    <lineage>
        <taxon>Bacteria</taxon>
        <taxon>Bacillati</taxon>
        <taxon>Cyanobacteriota</taxon>
        <taxon>Cyanophyceae</taxon>
        <taxon>Oscillatoriophycideae</taxon>
        <taxon>Chroococcales</taxon>
        <taxon>Microcystaceae</taxon>
        <taxon>Microcystis</taxon>
    </lineage>
</organism>
<comment type="caution">
    <text evidence="3">The sequence shown here is derived from an EMBL/GenBank/DDBJ whole genome shotgun (WGS) entry which is preliminary data.</text>
</comment>
<reference evidence="3 4" key="1">
    <citation type="submission" date="2019-02" db="EMBL/GenBank/DDBJ databases">
        <title>Draft genome sequence of Arthrospira platensis NIES-3787.</title>
        <authorList>
            <person name="Yamaguchi H."/>
            <person name="Suzuki S."/>
            <person name="Kawachi M."/>
        </authorList>
    </citation>
    <scope>NUCLEOTIDE SEQUENCE [LARGE SCALE GENOMIC DNA]</scope>
    <source>
        <strain evidence="3 4">NIES-3787</strain>
    </source>
</reference>
<evidence type="ECO:0000259" key="2">
    <source>
        <dbReference type="Pfam" id="PF20042"/>
    </source>
</evidence>
<feature type="region of interest" description="Disordered" evidence="1">
    <location>
        <begin position="1"/>
        <end position="20"/>
    </location>
</feature>
<sequence length="167" mass="18650">MKQKEPQQLLDRESLKNLTPEQLVEMVLKLQELVVKQGETIEKLKGNLDKDSKTSSKPPSTDLLRKPEKAKEGEKKEGRSPGGQKGHEGKTRKGFGRIDRTESVKAENCLHRGTIHLAPGERRQSTFIVAQLVERPIEIVESKNGCGILVDKAFLSSMRGTPARDKN</sequence>
<evidence type="ECO:0000313" key="4">
    <source>
        <dbReference type="Proteomes" id="UP000438874"/>
    </source>
</evidence>
<dbReference type="InterPro" id="IPR045618">
    <property type="entry name" value="DUF6444"/>
</dbReference>
<name>A0A6H9FKL8_MICAE</name>
<feature type="region of interest" description="Disordered" evidence="1">
    <location>
        <begin position="43"/>
        <end position="103"/>
    </location>
</feature>
<protein>
    <submittedName>
        <fullName evidence="3">Transposase IS66</fullName>
    </submittedName>
</protein>
<dbReference type="Pfam" id="PF20042">
    <property type="entry name" value="DUF6444"/>
    <property type="match status" value="1"/>
</dbReference>
<dbReference type="Proteomes" id="UP000438874">
    <property type="component" value="Unassembled WGS sequence"/>
</dbReference>
<accession>A0A6H9FKL8</accession>
<evidence type="ECO:0000313" key="3">
    <source>
        <dbReference type="EMBL" id="GCL45303.1"/>
    </source>
</evidence>
<feature type="compositionally biased region" description="Basic and acidic residues" evidence="1">
    <location>
        <begin position="43"/>
        <end position="54"/>
    </location>
</feature>